<accession>A0ABW9B5Z2</accession>
<feature type="transmembrane region" description="Helical" evidence="4">
    <location>
        <begin position="263"/>
        <end position="286"/>
    </location>
</feature>
<gene>
    <name evidence="6" type="ORF">PQR57_42625</name>
</gene>
<feature type="transmembrane region" description="Helical" evidence="4">
    <location>
        <begin position="298"/>
        <end position="316"/>
    </location>
</feature>
<evidence type="ECO:0000313" key="7">
    <source>
        <dbReference type="Proteomes" id="UP001629230"/>
    </source>
</evidence>
<feature type="transmembrane region" description="Helical" evidence="4">
    <location>
        <begin position="180"/>
        <end position="199"/>
    </location>
</feature>
<protein>
    <submittedName>
        <fullName evidence="6">MFS transporter</fullName>
    </submittedName>
</protein>
<feature type="domain" description="Major facilitator superfamily (MFS) profile" evidence="5">
    <location>
        <begin position="24"/>
        <end position="411"/>
    </location>
</feature>
<dbReference type="InterPro" id="IPR020846">
    <property type="entry name" value="MFS_dom"/>
</dbReference>
<dbReference type="PANTHER" id="PTHR23527:SF1">
    <property type="entry name" value="BLL3282 PROTEIN"/>
    <property type="match status" value="1"/>
</dbReference>
<feature type="transmembrane region" description="Helical" evidence="4">
    <location>
        <begin position="55"/>
        <end position="78"/>
    </location>
</feature>
<comment type="caution">
    <text evidence="6">The sequence shown here is derived from an EMBL/GenBank/DDBJ whole genome shotgun (WGS) entry which is preliminary data.</text>
</comment>
<feature type="transmembrane region" description="Helical" evidence="4">
    <location>
        <begin position="357"/>
        <end position="379"/>
    </location>
</feature>
<dbReference type="PANTHER" id="PTHR23527">
    <property type="entry name" value="BLL3282 PROTEIN"/>
    <property type="match status" value="1"/>
</dbReference>
<feature type="transmembrane region" description="Helical" evidence="4">
    <location>
        <begin position="113"/>
        <end position="137"/>
    </location>
</feature>
<dbReference type="Gene3D" id="1.20.1250.20">
    <property type="entry name" value="MFS general substrate transporter like domains"/>
    <property type="match status" value="2"/>
</dbReference>
<evidence type="ECO:0000256" key="3">
    <source>
        <dbReference type="ARBA" id="ARBA00023136"/>
    </source>
</evidence>
<dbReference type="InterPro" id="IPR011701">
    <property type="entry name" value="MFS"/>
</dbReference>
<keyword evidence="1 4" id="KW-0812">Transmembrane</keyword>
<keyword evidence="7" id="KW-1185">Reference proteome</keyword>
<keyword evidence="3 4" id="KW-0472">Membrane</keyword>
<feature type="transmembrane region" description="Helical" evidence="4">
    <location>
        <begin position="90"/>
        <end position="107"/>
    </location>
</feature>
<sequence length="424" mass="44101">MKPSTHTPAGVATFTPQKSSYRWVVLLVTWAAYLVSMICRLAWGSIAVSVGSSIGLSLASLGIFVTAFYTGYVLFSVVGGVLTDRFGPRLMLAVSLFGLAAATFAFSFTQSVIFGLCVQAVMGLTAGADYSAAIKLVATWFGTRERGMAIGMFMTATSLAVVIVNVTLPTLVTQFGWRDTYRSLAMVTLAIALVCAAAIKDGDATSAVRPDRASRSAVPGVWLILRDRNFFLLAVAGFGGLWGTVGFASWANALMVKGHHVSLVDAGFVSAIFGVGAIVCKPLIGLLSDWLGGARKPLAIGAFGLFVVMLLIFGQLETLTAFKIAAPILGIGAYIYSPLLIALIAEQGGINVAGSSAGLANAVWQFSGVVAPVCIGVIFQATQSFQVAFLALAAGPLLALGCMMFVREKRAGSPCPAAGVVAAR</sequence>
<evidence type="ECO:0000259" key="5">
    <source>
        <dbReference type="PROSITE" id="PS50850"/>
    </source>
</evidence>
<feature type="transmembrane region" description="Helical" evidence="4">
    <location>
        <begin position="21"/>
        <end position="43"/>
    </location>
</feature>
<feature type="transmembrane region" description="Helical" evidence="4">
    <location>
        <begin position="149"/>
        <end position="168"/>
    </location>
</feature>
<dbReference type="RefSeq" id="WP_408182313.1">
    <property type="nucleotide sequence ID" value="NZ_JAQQEZ010000065.1"/>
</dbReference>
<dbReference type="InterPro" id="IPR052952">
    <property type="entry name" value="MFS-Transporter"/>
</dbReference>
<evidence type="ECO:0000256" key="2">
    <source>
        <dbReference type="ARBA" id="ARBA00022989"/>
    </source>
</evidence>
<dbReference type="InterPro" id="IPR036259">
    <property type="entry name" value="MFS_trans_sf"/>
</dbReference>
<evidence type="ECO:0000256" key="4">
    <source>
        <dbReference type="SAM" id="Phobius"/>
    </source>
</evidence>
<evidence type="ECO:0000313" key="6">
    <source>
        <dbReference type="EMBL" id="MFM0007623.1"/>
    </source>
</evidence>
<feature type="transmembrane region" description="Helical" evidence="4">
    <location>
        <begin position="385"/>
        <end position="406"/>
    </location>
</feature>
<reference evidence="6 7" key="1">
    <citation type="journal article" date="2024" name="Chem. Sci.">
        <title>Discovery of megapolipeptins by genome mining of a Burkholderiales bacteria collection.</title>
        <authorList>
            <person name="Paulo B.S."/>
            <person name="Recchia M.J.J."/>
            <person name="Lee S."/>
            <person name="Fergusson C.H."/>
            <person name="Romanowski S.B."/>
            <person name="Hernandez A."/>
            <person name="Krull N."/>
            <person name="Liu D.Y."/>
            <person name="Cavanagh H."/>
            <person name="Bos A."/>
            <person name="Gray C.A."/>
            <person name="Murphy B.T."/>
            <person name="Linington R.G."/>
            <person name="Eustaquio A.S."/>
        </authorList>
    </citation>
    <scope>NUCLEOTIDE SEQUENCE [LARGE SCALE GENOMIC DNA]</scope>
    <source>
        <strain evidence="6 7">RL17-350-BIC-A</strain>
    </source>
</reference>
<feature type="transmembrane region" description="Helical" evidence="4">
    <location>
        <begin position="322"/>
        <end position="345"/>
    </location>
</feature>
<dbReference type="Pfam" id="PF07690">
    <property type="entry name" value="MFS_1"/>
    <property type="match status" value="1"/>
</dbReference>
<feature type="transmembrane region" description="Helical" evidence="4">
    <location>
        <begin position="230"/>
        <end position="251"/>
    </location>
</feature>
<evidence type="ECO:0000256" key="1">
    <source>
        <dbReference type="ARBA" id="ARBA00022692"/>
    </source>
</evidence>
<dbReference type="EMBL" id="JAQQEZ010000065">
    <property type="protein sequence ID" value="MFM0007623.1"/>
    <property type="molecule type" value="Genomic_DNA"/>
</dbReference>
<dbReference type="Proteomes" id="UP001629230">
    <property type="component" value="Unassembled WGS sequence"/>
</dbReference>
<organism evidence="6 7">
    <name type="scientific">Paraburkholderia dipogonis</name>
    <dbReference type="NCBI Taxonomy" id="1211383"/>
    <lineage>
        <taxon>Bacteria</taxon>
        <taxon>Pseudomonadati</taxon>
        <taxon>Pseudomonadota</taxon>
        <taxon>Betaproteobacteria</taxon>
        <taxon>Burkholderiales</taxon>
        <taxon>Burkholderiaceae</taxon>
        <taxon>Paraburkholderia</taxon>
    </lineage>
</organism>
<dbReference type="PROSITE" id="PS50850">
    <property type="entry name" value="MFS"/>
    <property type="match status" value="1"/>
</dbReference>
<proteinExistence type="predicted"/>
<keyword evidence="2 4" id="KW-1133">Transmembrane helix</keyword>
<name>A0ABW9B5Z2_9BURK</name>
<dbReference type="SUPFAM" id="SSF103473">
    <property type="entry name" value="MFS general substrate transporter"/>
    <property type="match status" value="1"/>
</dbReference>